<reference evidence="3 4" key="1">
    <citation type="submission" date="2023-07" db="EMBL/GenBank/DDBJ databases">
        <title>Sequencing the genomes of 1000 actinobacteria strains.</title>
        <authorList>
            <person name="Klenk H.-P."/>
        </authorList>
    </citation>
    <scope>NUCLEOTIDE SEQUENCE [LARGE SCALE GENOMIC DNA]</scope>
    <source>
        <strain evidence="3 4">DSM 46740</strain>
    </source>
</reference>
<dbReference type="SUPFAM" id="SSF159234">
    <property type="entry name" value="FomD-like"/>
    <property type="match status" value="1"/>
</dbReference>
<feature type="domain" description="DUF402" evidence="2">
    <location>
        <begin position="50"/>
        <end position="148"/>
    </location>
</feature>
<protein>
    <submittedName>
        <fullName evidence="3">Protein associated with RNAse G/E</fullName>
    </submittedName>
</protein>
<proteinExistence type="predicted"/>
<dbReference type="EMBL" id="JAUSQU010000001">
    <property type="protein sequence ID" value="MDP9845570.1"/>
    <property type="molecule type" value="Genomic_DNA"/>
</dbReference>
<name>A0ABT9QGR1_9ACTN</name>
<accession>A0ABT9QGR1</accession>
<dbReference type="PANTHER" id="PTHR39159:SF1">
    <property type="entry name" value="UPF0374 PROTEIN YGAC"/>
    <property type="match status" value="1"/>
</dbReference>
<dbReference type="InterPro" id="IPR007295">
    <property type="entry name" value="DUF402"/>
</dbReference>
<keyword evidence="1" id="KW-0378">Hydrolase</keyword>
<dbReference type="Pfam" id="PF04167">
    <property type="entry name" value="DUF402"/>
    <property type="match status" value="1"/>
</dbReference>
<dbReference type="InterPro" id="IPR035930">
    <property type="entry name" value="FomD-like_sf"/>
</dbReference>
<evidence type="ECO:0000313" key="4">
    <source>
        <dbReference type="Proteomes" id="UP001225356"/>
    </source>
</evidence>
<comment type="caution">
    <text evidence="3">The sequence shown here is derived from an EMBL/GenBank/DDBJ whole genome shotgun (WGS) entry which is preliminary data.</text>
</comment>
<dbReference type="RefSeq" id="WP_307561310.1">
    <property type="nucleotide sequence ID" value="NZ_JAUSQU010000001.1"/>
</dbReference>
<dbReference type="InterPro" id="IPR050212">
    <property type="entry name" value="Ntdp-like"/>
</dbReference>
<dbReference type="PANTHER" id="PTHR39159">
    <property type="match status" value="1"/>
</dbReference>
<keyword evidence="4" id="KW-1185">Reference proteome</keyword>
<dbReference type="Proteomes" id="UP001225356">
    <property type="component" value="Unassembled WGS sequence"/>
</dbReference>
<organism evidence="3 4">
    <name type="scientific">Streptosporangium lutulentum</name>
    <dbReference type="NCBI Taxonomy" id="1461250"/>
    <lineage>
        <taxon>Bacteria</taxon>
        <taxon>Bacillati</taxon>
        <taxon>Actinomycetota</taxon>
        <taxon>Actinomycetes</taxon>
        <taxon>Streptosporangiales</taxon>
        <taxon>Streptosporangiaceae</taxon>
        <taxon>Streptosporangium</taxon>
    </lineage>
</organism>
<evidence type="ECO:0000256" key="1">
    <source>
        <dbReference type="ARBA" id="ARBA00022801"/>
    </source>
</evidence>
<evidence type="ECO:0000259" key="2">
    <source>
        <dbReference type="Pfam" id="PF04167"/>
    </source>
</evidence>
<dbReference type="Gene3D" id="2.40.380.10">
    <property type="entry name" value="FomD-like"/>
    <property type="match status" value="1"/>
</dbReference>
<evidence type="ECO:0000313" key="3">
    <source>
        <dbReference type="EMBL" id="MDP9845570.1"/>
    </source>
</evidence>
<sequence>MSPEIVNVVYRKYDGSLHWHHPSLLLGEDEHGVWIGCEVGSSARKGNGPPVPWRYACVMLFPRDDWWTASFNASPHKVEIYCDISTVPRWSDGEVTMVDLDLDVIRMRDGRIILDDEDEFEEHQVRYAYPPDVIENARASAARLMKAVGTRAAPFGAAPHWLSQMT</sequence>
<gene>
    <name evidence="3" type="ORF">J2853_004781</name>
</gene>